<keyword evidence="1" id="KW-1133">Transmembrane helix</keyword>
<proteinExistence type="predicted"/>
<evidence type="ECO:0000313" key="2">
    <source>
        <dbReference type="EMBL" id="AEW22219.1"/>
    </source>
</evidence>
<keyword evidence="3" id="KW-1185">Reference proteome</keyword>
<keyword evidence="1" id="KW-0472">Membrane</keyword>
<dbReference type="Proteomes" id="UP000005436">
    <property type="component" value="Chromosome"/>
</dbReference>
<dbReference type="AlphaFoldDB" id="G8UQT6"/>
<reference evidence="3" key="1">
    <citation type="submission" date="2011-12" db="EMBL/GenBank/DDBJ databases">
        <title>Complete sequence of Tannerella forsythia ATCC 43037.</title>
        <authorList>
            <person name="Dewhirst F."/>
            <person name="Tanner A."/>
            <person name="Izard J."/>
            <person name="Brinkac L."/>
            <person name="Durkin A.S."/>
            <person name="Hostetler J."/>
            <person name="Shetty J."/>
            <person name="Torralba M."/>
            <person name="Gill S."/>
            <person name="Nelson K."/>
        </authorList>
    </citation>
    <scope>NUCLEOTIDE SEQUENCE [LARGE SCALE GENOMIC DNA]</scope>
    <source>
        <strain evidence="3">ATCC 43037 / JCM 10827 / CCUG 33226 / KCTC 5666 / FDC 338</strain>
    </source>
</reference>
<dbReference type="EMBL" id="CP003191">
    <property type="protein sequence ID" value="AEW22219.1"/>
    <property type="molecule type" value="Genomic_DNA"/>
</dbReference>
<dbReference type="KEGG" id="tfo:BFO_2037"/>
<dbReference type="STRING" id="203275.BFO_2037"/>
<name>G8UQT6_TANFA</name>
<organism evidence="2 3">
    <name type="scientific">Tannerella forsythia (strain ATCC 43037 / JCM 10827 / CCUG 21028 A / KCTC 5666 / FDC 338)</name>
    <name type="common">Bacteroides forsythus</name>
    <dbReference type="NCBI Taxonomy" id="203275"/>
    <lineage>
        <taxon>Bacteria</taxon>
        <taxon>Pseudomonadati</taxon>
        <taxon>Bacteroidota</taxon>
        <taxon>Bacteroidia</taxon>
        <taxon>Bacteroidales</taxon>
        <taxon>Tannerellaceae</taxon>
        <taxon>Tannerella</taxon>
    </lineage>
</organism>
<evidence type="ECO:0000313" key="3">
    <source>
        <dbReference type="Proteomes" id="UP000005436"/>
    </source>
</evidence>
<dbReference type="HOGENOM" id="CLU_3297756_0_0_10"/>
<dbReference type="PATRIC" id="fig|203275.8.peg.1847"/>
<accession>G8UQT6</accession>
<sequence length="40" mass="4844">MQFINFLSHNTIMMKKTLLITFFSLIRMFMLFDRTGQLDV</sequence>
<protein>
    <submittedName>
        <fullName evidence="2">Uncharacterized protein</fullName>
    </submittedName>
</protein>
<feature type="transmembrane region" description="Helical" evidence="1">
    <location>
        <begin position="12"/>
        <end position="32"/>
    </location>
</feature>
<keyword evidence="1" id="KW-0812">Transmembrane</keyword>
<evidence type="ECO:0000256" key="1">
    <source>
        <dbReference type="SAM" id="Phobius"/>
    </source>
</evidence>
<gene>
    <name evidence="2" type="ordered locus">BFO_2037</name>
</gene>